<reference evidence="1 2" key="1">
    <citation type="journal article" date="2019" name="Sci. Rep.">
        <title>Orb-weaving spider Araneus ventricosus genome elucidates the spidroin gene catalogue.</title>
        <authorList>
            <person name="Kono N."/>
            <person name="Nakamura H."/>
            <person name="Ohtoshi R."/>
            <person name="Moran D.A.P."/>
            <person name="Shinohara A."/>
            <person name="Yoshida Y."/>
            <person name="Fujiwara M."/>
            <person name="Mori M."/>
            <person name="Tomita M."/>
            <person name="Arakawa K."/>
        </authorList>
    </citation>
    <scope>NUCLEOTIDE SEQUENCE [LARGE SCALE GENOMIC DNA]</scope>
</reference>
<protein>
    <submittedName>
        <fullName evidence="1">Uncharacterized protein</fullName>
    </submittedName>
</protein>
<gene>
    <name evidence="1" type="ORF">AVEN_233271_1</name>
</gene>
<organism evidence="1 2">
    <name type="scientific">Araneus ventricosus</name>
    <name type="common">Orbweaver spider</name>
    <name type="synonym">Epeira ventricosa</name>
    <dbReference type="NCBI Taxonomy" id="182803"/>
    <lineage>
        <taxon>Eukaryota</taxon>
        <taxon>Metazoa</taxon>
        <taxon>Ecdysozoa</taxon>
        <taxon>Arthropoda</taxon>
        <taxon>Chelicerata</taxon>
        <taxon>Arachnida</taxon>
        <taxon>Araneae</taxon>
        <taxon>Araneomorphae</taxon>
        <taxon>Entelegynae</taxon>
        <taxon>Araneoidea</taxon>
        <taxon>Araneidae</taxon>
        <taxon>Araneus</taxon>
    </lineage>
</organism>
<evidence type="ECO:0000313" key="1">
    <source>
        <dbReference type="EMBL" id="GBO04825.1"/>
    </source>
</evidence>
<proteinExistence type="predicted"/>
<sequence>MEAFSPMPAPAAAHTLIRVDDFPDAILPTTGHGDSGHARRRYSLIFMPPPSMLIRRDERCLPWSERMIANAGNRNILGS</sequence>
<keyword evidence="2" id="KW-1185">Reference proteome</keyword>
<comment type="caution">
    <text evidence="1">The sequence shown here is derived from an EMBL/GenBank/DDBJ whole genome shotgun (WGS) entry which is preliminary data.</text>
</comment>
<accession>A0A4Y2TVZ9</accession>
<name>A0A4Y2TVZ9_ARAVE</name>
<dbReference type="AlphaFoldDB" id="A0A4Y2TVZ9"/>
<dbReference type="EMBL" id="BGPR01031627">
    <property type="protein sequence ID" value="GBO04825.1"/>
    <property type="molecule type" value="Genomic_DNA"/>
</dbReference>
<evidence type="ECO:0000313" key="2">
    <source>
        <dbReference type="Proteomes" id="UP000499080"/>
    </source>
</evidence>
<dbReference type="Proteomes" id="UP000499080">
    <property type="component" value="Unassembled WGS sequence"/>
</dbReference>